<feature type="compositionally biased region" description="Acidic residues" evidence="1">
    <location>
        <begin position="75"/>
        <end position="88"/>
    </location>
</feature>
<proteinExistence type="predicted"/>
<evidence type="ECO:0000256" key="1">
    <source>
        <dbReference type="SAM" id="MobiDB-lite"/>
    </source>
</evidence>
<name>A0AA40DBX3_9PEZI</name>
<evidence type="ECO:0000313" key="2">
    <source>
        <dbReference type="EMBL" id="KAK0670833.1"/>
    </source>
</evidence>
<evidence type="ECO:0000313" key="3">
    <source>
        <dbReference type="Proteomes" id="UP001174997"/>
    </source>
</evidence>
<gene>
    <name evidence="2" type="ORF">QBC41DRAFT_301198</name>
</gene>
<sequence length="389" mass="44332">MSTTAGPEQGAFPRYIVEEEFLVDSGADSDGTLDFEMPAPDFSNFSDDDVVFVESSPERMSKDDDPMDDANPSGENDDEEEETWPEESLEDLVILDSKATWTSQLNRKRYSFKTIIQSLSKGNTWDILNTNHDSSAMPDITVAQVASQARQSLQFLDFMGDRTFTKNDIIIDVYGNLNIKGFGKDYKSDWRDAFSRIEHKQREAGLIEDLVCLIDGFCNLDSSPFGLGQYYLQELHGDCELYWRERCKTNPTRDLPFLGSVKRTHELCTEGLKKLDVAASVLLAFRTKVLTWSMVKPEMWTELTNLQIMQGNRSNGVLDTKEKMMKLFDQKSDALLEAVEAALLACQVNFGPITAMKKEAERVIRGWNEEWDRARMWETFGDRASLYLL</sequence>
<dbReference type="AlphaFoldDB" id="A0AA40DBX3"/>
<keyword evidence="3" id="KW-1185">Reference proteome</keyword>
<reference evidence="2" key="1">
    <citation type="submission" date="2023-06" db="EMBL/GenBank/DDBJ databases">
        <title>Genome-scale phylogeny and comparative genomics of the fungal order Sordariales.</title>
        <authorList>
            <consortium name="Lawrence Berkeley National Laboratory"/>
            <person name="Hensen N."/>
            <person name="Bonometti L."/>
            <person name="Westerberg I."/>
            <person name="Brannstrom I.O."/>
            <person name="Guillou S."/>
            <person name="Cros-Aarteil S."/>
            <person name="Calhoun S."/>
            <person name="Haridas S."/>
            <person name="Kuo A."/>
            <person name="Mondo S."/>
            <person name="Pangilinan J."/>
            <person name="Riley R."/>
            <person name="Labutti K."/>
            <person name="Andreopoulos B."/>
            <person name="Lipzen A."/>
            <person name="Chen C."/>
            <person name="Yanf M."/>
            <person name="Daum C."/>
            <person name="Ng V."/>
            <person name="Clum A."/>
            <person name="Steindorff A."/>
            <person name="Ohm R."/>
            <person name="Martin F."/>
            <person name="Silar P."/>
            <person name="Natvig D."/>
            <person name="Lalanne C."/>
            <person name="Gautier V."/>
            <person name="Ament-Velasquez S.L."/>
            <person name="Kruys A."/>
            <person name="Hutchinson M.I."/>
            <person name="Powell A.J."/>
            <person name="Barry K."/>
            <person name="Miller A.N."/>
            <person name="Grigoriev I.V."/>
            <person name="Debuchy R."/>
            <person name="Gladieux P."/>
            <person name="Thoren M.H."/>
            <person name="Johannesson H."/>
        </authorList>
    </citation>
    <scope>NUCLEOTIDE SEQUENCE</scope>
    <source>
        <strain evidence="2">CBS 307.81</strain>
    </source>
</reference>
<dbReference type="Proteomes" id="UP001174997">
    <property type="component" value="Unassembled WGS sequence"/>
</dbReference>
<protein>
    <submittedName>
        <fullName evidence="2">Uncharacterized protein</fullName>
    </submittedName>
</protein>
<organism evidence="2 3">
    <name type="scientific">Cercophora samala</name>
    <dbReference type="NCBI Taxonomy" id="330535"/>
    <lineage>
        <taxon>Eukaryota</taxon>
        <taxon>Fungi</taxon>
        <taxon>Dikarya</taxon>
        <taxon>Ascomycota</taxon>
        <taxon>Pezizomycotina</taxon>
        <taxon>Sordariomycetes</taxon>
        <taxon>Sordariomycetidae</taxon>
        <taxon>Sordariales</taxon>
        <taxon>Lasiosphaeriaceae</taxon>
        <taxon>Cercophora</taxon>
    </lineage>
</organism>
<feature type="region of interest" description="Disordered" evidence="1">
    <location>
        <begin position="26"/>
        <end position="88"/>
    </location>
</feature>
<comment type="caution">
    <text evidence="2">The sequence shown here is derived from an EMBL/GenBank/DDBJ whole genome shotgun (WGS) entry which is preliminary data.</text>
</comment>
<accession>A0AA40DBX3</accession>
<dbReference type="EMBL" id="JAULSY010000027">
    <property type="protein sequence ID" value="KAK0670833.1"/>
    <property type="molecule type" value="Genomic_DNA"/>
</dbReference>